<proteinExistence type="predicted"/>
<evidence type="ECO:0000256" key="2">
    <source>
        <dbReference type="ARBA" id="ARBA00022729"/>
    </source>
</evidence>
<evidence type="ECO:0000259" key="7">
    <source>
        <dbReference type="SMART" id="SM01241"/>
    </source>
</evidence>
<keyword evidence="1" id="KW-0245">EGF-like domain</keyword>
<evidence type="ECO:0000256" key="1">
    <source>
        <dbReference type="ARBA" id="ARBA00022536"/>
    </source>
</evidence>
<organism evidence="8 9">
    <name type="scientific">Leptobrachium leishanense</name>
    <name type="common">Leishan spiny toad</name>
    <dbReference type="NCBI Taxonomy" id="445787"/>
    <lineage>
        <taxon>Eukaryota</taxon>
        <taxon>Metazoa</taxon>
        <taxon>Chordata</taxon>
        <taxon>Craniata</taxon>
        <taxon>Vertebrata</taxon>
        <taxon>Euteleostomi</taxon>
        <taxon>Amphibia</taxon>
        <taxon>Batrachia</taxon>
        <taxon>Anura</taxon>
        <taxon>Pelobatoidea</taxon>
        <taxon>Megophryidae</taxon>
        <taxon>Leptobrachium</taxon>
    </lineage>
</organism>
<reference evidence="8" key="1">
    <citation type="submission" date="2025-08" db="UniProtKB">
        <authorList>
            <consortium name="Ensembl"/>
        </authorList>
    </citation>
    <scope>IDENTIFICATION</scope>
</reference>
<dbReference type="Gene3D" id="1.20.5.100">
    <property type="entry name" value="Cytochrome c1, transmembrane anchor, C-terminal"/>
    <property type="match status" value="1"/>
</dbReference>
<dbReference type="GO" id="GO:0007229">
    <property type="term" value="P:integrin-mediated signaling pathway"/>
    <property type="evidence" value="ECO:0007669"/>
    <property type="project" value="TreeGrafter"/>
</dbReference>
<keyword evidence="5" id="KW-0325">Glycoprotein</keyword>
<feature type="transmembrane region" description="Helical" evidence="6">
    <location>
        <begin position="148"/>
        <end position="170"/>
    </location>
</feature>
<dbReference type="PANTHER" id="PTHR10082">
    <property type="entry name" value="INTEGRIN BETA SUBUNIT"/>
    <property type="match status" value="1"/>
</dbReference>
<dbReference type="GO" id="GO:0007160">
    <property type="term" value="P:cell-matrix adhesion"/>
    <property type="evidence" value="ECO:0007669"/>
    <property type="project" value="TreeGrafter"/>
</dbReference>
<dbReference type="GO" id="GO:0005178">
    <property type="term" value="F:integrin binding"/>
    <property type="evidence" value="ECO:0007669"/>
    <property type="project" value="TreeGrafter"/>
</dbReference>
<evidence type="ECO:0000256" key="3">
    <source>
        <dbReference type="ARBA" id="ARBA00022737"/>
    </source>
</evidence>
<dbReference type="SMART" id="SM01241">
    <property type="entry name" value="Integrin_b_cyt"/>
    <property type="match status" value="1"/>
</dbReference>
<evidence type="ECO:0000256" key="4">
    <source>
        <dbReference type="ARBA" id="ARBA00023157"/>
    </source>
</evidence>
<dbReference type="Ensembl" id="ENSLLET00000045310.1">
    <property type="protein sequence ID" value="ENSLLEP00000043571.1"/>
    <property type="gene ID" value="ENSLLEG00000027688.1"/>
</dbReference>
<dbReference type="Gene3D" id="2.10.25.10">
    <property type="entry name" value="Laminin"/>
    <property type="match status" value="2"/>
</dbReference>
<dbReference type="GO" id="GO:0009986">
    <property type="term" value="C:cell surface"/>
    <property type="evidence" value="ECO:0007669"/>
    <property type="project" value="TreeGrafter"/>
</dbReference>
<dbReference type="SUPFAM" id="SSF57196">
    <property type="entry name" value="EGF/Laminin"/>
    <property type="match status" value="1"/>
</dbReference>
<dbReference type="Proteomes" id="UP000694569">
    <property type="component" value="Unplaced"/>
</dbReference>
<dbReference type="GO" id="GO:0043149">
    <property type="term" value="P:stress fiber assembly"/>
    <property type="evidence" value="ECO:0007669"/>
    <property type="project" value="TreeGrafter"/>
</dbReference>
<keyword evidence="3" id="KW-0677">Repeat</keyword>
<dbReference type="OrthoDB" id="410592at2759"/>
<dbReference type="InterPro" id="IPR015812">
    <property type="entry name" value="Integrin_bsu"/>
</dbReference>
<evidence type="ECO:0000313" key="8">
    <source>
        <dbReference type="Ensembl" id="ENSLLEP00000043571.1"/>
    </source>
</evidence>
<dbReference type="InterPro" id="IPR014836">
    <property type="entry name" value="Integrin_bsu_cyt_dom"/>
</dbReference>
<evidence type="ECO:0000256" key="5">
    <source>
        <dbReference type="ARBA" id="ARBA00023180"/>
    </source>
</evidence>
<keyword evidence="6" id="KW-1133">Transmembrane helix</keyword>
<keyword evidence="9" id="KW-1185">Reference proteome</keyword>
<dbReference type="FunFam" id="2.10.25.10:FF:000043">
    <property type="entry name" value="Integrin beta"/>
    <property type="match status" value="1"/>
</dbReference>
<dbReference type="Pfam" id="PF08725">
    <property type="entry name" value="Integrin_b_cyt"/>
    <property type="match status" value="1"/>
</dbReference>
<dbReference type="GO" id="GO:0005925">
    <property type="term" value="C:focal adhesion"/>
    <property type="evidence" value="ECO:0007669"/>
    <property type="project" value="TreeGrafter"/>
</dbReference>
<reference evidence="8" key="2">
    <citation type="submission" date="2025-09" db="UniProtKB">
        <authorList>
            <consortium name="Ensembl"/>
        </authorList>
    </citation>
    <scope>IDENTIFICATION</scope>
</reference>
<evidence type="ECO:0000256" key="6">
    <source>
        <dbReference type="SAM" id="Phobius"/>
    </source>
</evidence>
<dbReference type="GO" id="GO:0016477">
    <property type="term" value="P:cell migration"/>
    <property type="evidence" value="ECO:0007669"/>
    <property type="project" value="TreeGrafter"/>
</dbReference>
<keyword evidence="6" id="KW-0472">Membrane</keyword>
<dbReference type="InterPro" id="IPR057243">
    <property type="entry name" value="Integrin_I-EGF_CS"/>
</dbReference>
<accession>A0A8C5QVM8</accession>
<dbReference type="PROSITE" id="PS52047">
    <property type="entry name" value="I_EGF_2"/>
    <property type="match status" value="1"/>
</dbReference>
<name>A0A8C5QVM8_9ANUR</name>
<dbReference type="GO" id="GO:0033627">
    <property type="term" value="P:cell adhesion mediated by integrin"/>
    <property type="evidence" value="ECO:0007669"/>
    <property type="project" value="TreeGrafter"/>
</dbReference>
<dbReference type="PANTHER" id="PTHR10082:SF26">
    <property type="entry name" value="INTEGRIN BETA-5"/>
    <property type="match status" value="1"/>
</dbReference>
<dbReference type="GO" id="GO:0098609">
    <property type="term" value="P:cell-cell adhesion"/>
    <property type="evidence" value="ECO:0007669"/>
    <property type="project" value="TreeGrafter"/>
</dbReference>
<evidence type="ECO:0000313" key="9">
    <source>
        <dbReference type="Proteomes" id="UP000694569"/>
    </source>
</evidence>
<keyword evidence="4" id="KW-1015">Disulfide bond</keyword>
<dbReference type="PRINTS" id="PR01186">
    <property type="entry name" value="INTEGRINB"/>
</dbReference>
<dbReference type="PROSITE" id="PS00243">
    <property type="entry name" value="I_EGF_1"/>
    <property type="match status" value="1"/>
</dbReference>
<sequence length="210" mass="22453">MFNNGLHFTLMPQSLAGIFGNAFRCTFFSGHGECDCGECKCHAGYIGDNCNCTTESSGCVSSDGQMCSGKGNCVCGQCQCFEPGAFGQTCEKCPTCPDACGTKRERGVYGMFIVKGLNQEDGPVFPLAALFGHSLSCHCAECATPPDAITVLLVVVGSILLIGLVFLAVWKLLVTIHDRHEFARFQSERSRARYEMVSVCGTSANNPAET</sequence>
<dbReference type="GO" id="GO:0007179">
    <property type="term" value="P:transforming growth factor beta receptor signaling pathway"/>
    <property type="evidence" value="ECO:0007669"/>
    <property type="project" value="TreeGrafter"/>
</dbReference>
<keyword evidence="6" id="KW-0812">Transmembrane</keyword>
<dbReference type="GeneTree" id="ENSGT01150000286919"/>
<protein>
    <recommendedName>
        <fullName evidence="7">Integrin beta subunit cytoplasmic domain-containing protein</fullName>
    </recommendedName>
</protein>
<keyword evidence="2" id="KW-0732">Signal</keyword>
<dbReference type="AlphaFoldDB" id="A0A8C5QVM8"/>
<dbReference type="GO" id="GO:0008305">
    <property type="term" value="C:integrin complex"/>
    <property type="evidence" value="ECO:0007669"/>
    <property type="project" value="TreeGrafter"/>
</dbReference>
<feature type="domain" description="Integrin beta subunit cytoplasmic" evidence="7">
    <location>
        <begin position="171"/>
        <end position="202"/>
    </location>
</feature>